<dbReference type="InterPro" id="IPR000835">
    <property type="entry name" value="HTH_MarR-typ"/>
</dbReference>
<dbReference type="GO" id="GO:0003700">
    <property type="term" value="F:DNA-binding transcription factor activity"/>
    <property type="evidence" value="ECO:0007669"/>
    <property type="project" value="InterPro"/>
</dbReference>
<evidence type="ECO:0000256" key="3">
    <source>
        <dbReference type="ARBA" id="ARBA00023163"/>
    </source>
</evidence>
<dbReference type="PROSITE" id="PS50995">
    <property type="entry name" value="HTH_MARR_2"/>
    <property type="match status" value="1"/>
</dbReference>
<dbReference type="InterPro" id="IPR036388">
    <property type="entry name" value="WH-like_DNA-bd_sf"/>
</dbReference>
<sequence>MDPNLDQYVDRLMSAWSKTFKKMHAEIMHHRELGLTGPQYHMLSIISKEKSCNVTYLSEMLEVKPSAITVMIDRLVQSGYVDRRHDEQDRRAVILSATEDGEKILEKAKIRSRTVLKSYLSLVEQNELDVLISTIEKFAQVDRSRDIT</sequence>
<keyword evidence="1" id="KW-0805">Transcription regulation</keyword>
<dbReference type="PRINTS" id="PR00598">
    <property type="entry name" value="HTHMARR"/>
</dbReference>
<dbReference type="EMBL" id="RZNY01000001">
    <property type="protein sequence ID" value="RUT48624.1"/>
    <property type="molecule type" value="Genomic_DNA"/>
</dbReference>
<dbReference type="RefSeq" id="WP_127190218.1">
    <property type="nucleotide sequence ID" value="NZ_JAUSSS010000008.1"/>
</dbReference>
<dbReference type="OrthoDB" id="327696at2"/>
<reference evidence="5 6" key="1">
    <citation type="submission" date="2018-12" db="EMBL/GenBank/DDBJ databases">
        <authorList>
            <person name="Sun L."/>
            <person name="Chen Z."/>
        </authorList>
    </citation>
    <scope>NUCLEOTIDE SEQUENCE [LARGE SCALE GENOMIC DNA]</scope>
    <source>
        <strain evidence="5 6">DSM 15890</strain>
    </source>
</reference>
<dbReference type="GO" id="GO:0003677">
    <property type="term" value="F:DNA binding"/>
    <property type="evidence" value="ECO:0007669"/>
    <property type="project" value="UniProtKB-KW"/>
</dbReference>
<dbReference type="PANTHER" id="PTHR42756:SF1">
    <property type="entry name" value="TRANSCRIPTIONAL REPRESSOR OF EMRAB OPERON"/>
    <property type="match status" value="1"/>
</dbReference>
<evidence type="ECO:0000259" key="4">
    <source>
        <dbReference type="PROSITE" id="PS50995"/>
    </source>
</evidence>
<keyword evidence="3" id="KW-0804">Transcription</keyword>
<evidence type="ECO:0000313" key="5">
    <source>
        <dbReference type="EMBL" id="RUT48624.1"/>
    </source>
</evidence>
<dbReference type="Gene3D" id="1.10.10.10">
    <property type="entry name" value="Winged helix-like DNA-binding domain superfamily/Winged helix DNA-binding domain"/>
    <property type="match status" value="1"/>
</dbReference>
<dbReference type="Pfam" id="PF01047">
    <property type="entry name" value="MarR"/>
    <property type="match status" value="1"/>
</dbReference>
<protein>
    <submittedName>
        <fullName evidence="5">MarR family transcriptional regulator</fullName>
    </submittedName>
</protein>
<feature type="domain" description="HTH marR-type" evidence="4">
    <location>
        <begin position="2"/>
        <end position="140"/>
    </location>
</feature>
<dbReference type="SUPFAM" id="SSF46785">
    <property type="entry name" value="Winged helix' DNA-binding domain"/>
    <property type="match status" value="1"/>
</dbReference>
<dbReference type="Proteomes" id="UP000279446">
    <property type="component" value="Unassembled WGS sequence"/>
</dbReference>
<evidence type="ECO:0000256" key="1">
    <source>
        <dbReference type="ARBA" id="ARBA00023015"/>
    </source>
</evidence>
<accession>A0A3S1DVZ6</accession>
<keyword evidence="6" id="KW-1185">Reference proteome</keyword>
<evidence type="ECO:0000256" key="2">
    <source>
        <dbReference type="ARBA" id="ARBA00023125"/>
    </source>
</evidence>
<keyword evidence="2" id="KW-0238">DNA-binding</keyword>
<name>A0A3S1DVZ6_9BACL</name>
<dbReference type="AlphaFoldDB" id="A0A3S1DVZ6"/>
<proteinExistence type="predicted"/>
<comment type="caution">
    <text evidence="5">The sequence shown here is derived from an EMBL/GenBank/DDBJ whole genome shotgun (WGS) entry which is preliminary data.</text>
</comment>
<organism evidence="5 6">
    <name type="scientific">Paenibacillus anaericanus</name>
    <dbReference type="NCBI Taxonomy" id="170367"/>
    <lineage>
        <taxon>Bacteria</taxon>
        <taxon>Bacillati</taxon>
        <taxon>Bacillota</taxon>
        <taxon>Bacilli</taxon>
        <taxon>Bacillales</taxon>
        <taxon>Paenibacillaceae</taxon>
        <taxon>Paenibacillus</taxon>
    </lineage>
</organism>
<dbReference type="InterPro" id="IPR036390">
    <property type="entry name" value="WH_DNA-bd_sf"/>
</dbReference>
<dbReference type="PANTHER" id="PTHR42756">
    <property type="entry name" value="TRANSCRIPTIONAL REGULATOR, MARR"/>
    <property type="match status" value="1"/>
</dbReference>
<evidence type="ECO:0000313" key="6">
    <source>
        <dbReference type="Proteomes" id="UP000279446"/>
    </source>
</evidence>
<dbReference type="SMART" id="SM00347">
    <property type="entry name" value="HTH_MARR"/>
    <property type="match status" value="1"/>
</dbReference>
<gene>
    <name evidence="5" type="ORF">EJP82_01405</name>
</gene>